<sequence>MAEQLQDQLRAWARWTYPARVRIERWSGVNVVEVPHDPKPEGRGRADLAVIMPLRDWTCAGCGESGPFLFMENDEPFCLTCVEMDHLVFLPAGDAALTRRAKKESGLSARVVRFSRARKRYERQGVLVEEAAVERAEELCLADEEVRARRRERERDRRSDEDTAFQLEFAEAILGLFPGCPTHRATAIARHTGTRGSGRVGRTASGRALDERAVTAAVVASVRHEDTDYDELLMAGVPRGEARARVHDEVDDILARWRTAR</sequence>
<dbReference type="PANTHER" id="PTHR38113">
    <property type="match status" value="1"/>
</dbReference>
<evidence type="ECO:0000313" key="2">
    <source>
        <dbReference type="EMBL" id="RIQ11104.1"/>
    </source>
</evidence>
<dbReference type="PANTHER" id="PTHR38113:SF2">
    <property type="entry name" value="DUF2293 DOMAIN-CONTAINING PROTEIN"/>
    <property type="match status" value="1"/>
</dbReference>
<dbReference type="AlphaFoldDB" id="A0A418KGG3"/>
<comment type="caution">
    <text evidence="2">The sequence shown here is derived from an EMBL/GenBank/DDBJ whole genome shotgun (WGS) entry which is preliminary data.</text>
</comment>
<name>A0A418KGG3_9ACTN</name>
<dbReference type="Pfam" id="PF10056">
    <property type="entry name" value="DUF2293"/>
    <property type="match status" value="1"/>
</dbReference>
<evidence type="ECO:0000259" key="1">
    <source>
        <dbReference type="Pfam" id="PF10056"/>
    </source>
</evidence>
<organism evidence="2 3">
    <name type="scientific">Jiangella rhizosphaerae</name>
    <dbReference type="NCBI Taxonomy" id="2293569"/>
    <lineage>
        <taxon>Bacteria</taxon>
        <taxon>Bacillati</taxon>
        <taxon>Actinomycetota</taxon>
        <taxon>Actinomycetes</taxon>
        <taxon>Jiangellales</taxon>
        <taxon>Jiangellaceae</taxon>
        <taxon>Jiangella</taxon>
    </lineage>
</organism>
<evidence type="ECO:0000313" key="3">
    <source>
        <dbReference type="Proteomes" id="UP000284057"/>
    </source>
</evidence>
<accession>A0A418KGG3</accession>
<gene>
    <name evidence="2" type="ORF">DY240_29770</name>
</gene>
<dbReference type="OrthoDB" id="128600at2"/>
<reference evidence="2 3" key="1">
    <citation type="submission" date="2018-09" db="EMBL/GenBank/DDBJ databases">
        <title>Isolation, diversity and antifungal activity of actinobacteria from wheat.</title>
        <authorList>
            <person name="Han C."/>
        </authorList>
    </citation>
    <scope>NUCLEOTIDE SEQUENCE [LARGE SCALE GENOMIC DNA]</scope>
    <source>
        <strain evidence="2 3">NEAU-YY265</strain>
    </source>
</reference>
<feature type="domain" description="DUF2293" evidence="1">
    <location>
        <begin position="173"/>
        <end position="258"/>
    </location>
</feature>
<protein>
    <submittedName>
        <fullName evidence="2">DUF2293 domain-containing protein</fullName>
    </submittedName>
</protein>
<proteinExistence type="predicted"/>
<keyword evidence="3" id="KW-1185">Reference proteome</keyword>
<dbReference type="EMBL" id="QUAL01000434">
    <property type="protein sequence ID" value="RIQ11104.1"/>
    <property type="molecule type" value="Genomic_DNA"/>
</dbReference>
<dbReference type="Proteomes" id="UP000284057">
    <property type="component" value="Unassembled WGS sequence"/>
</dbReference>
<dbReference type="InterPro" id="IPR018744">
    <property type="entry name" value="DUF2293"/>
</dbReference>